<evidence type="ECO:0000256" key="4">
    <source>
        <dbReference type="ARBA" id="ARBA00022833"/>
    </source>
</evidence>
<dbReference type="InterPro" id="IPR013154">
    <property type="entry name" value="ADH-like_N"/>
</dbReference>
<dbReference type="GO" id="GO:0070403">
    <property type="term" value="F:NAD+ binding"/>
    <property type="evidence" value="ECO:0007669"/>
    <property type="project" value="UniProtKB-UniRule"/>
</dbReference>
<keyword evidence="3 9" id="KW-0547">Nucleotide-binding</keyword>
<keyword evidence="4 9" id="KW-0862">Zinc</keyword>
<dbReference type="OrthoDB" id="41394at2157"/>
<feature type="binding site" evidence="9">
    <location>
        <position position="156"/>
    </location>
    <ligand>
        <name>substrate</name>
    </ligand>
</feature>
<evidence type="ECO:0000256" key="1">
    <source>
        <dbReference type="ARBA" id="ARBA00001947"/>
    </source>
</evidence>
<evidence type="ECO:0000256" key="9">
    <source>
        <dbReference type="HAMAP-Rule" id="MF_02127"/>
    </source>
</evidence>
<dbReference type="Pfam" id="PF16912">
    <property type="entry name" value="Glu_dehyd_C"/>
    <property type="match status" value="1"/>
</dbReference>
<keyword evidence="14" id="KW-1185">Reference proteome</keyword>
<dbReference type="GO" id="GO:0047936">
    <property type="term" value="F:glucose 1-dehydrogenase [NAD(P)+] activity"/>
    <property type="evidence" value="ECO:0007669"/>
    <property type="project" value="UniProtKB-UniRule"/>
</dbReference>
<dbReference type="Proteomes" id="UP000276741">
    <property type="component" value="Chromosome"/>
</dbReference>
<evidence type="ECO:0000256" key="5">
    <source>
        <dbReference type="ARBA" id="ARBA00022857"/>
    </source>
</evidence>
<dbReference type="GO" id="GO:0008270">
    <property type="term" value="F:zinc ion binding"/>
    <property type="evidence" value="ECO:0007669"/>
    <property type="project" value="UniProtKB-UniRule"/>
</dbReference>
<dbReference type="PANTHER" id="PTHR43401">
    <property type="entry name" value="L-THREONINE 3-DEHYDROGENASE"/>
    <property type="match status" value="1"/>
</dbReference>
<comment type="cofactor">
    <cofactor evidence="1">
        <name>Zn(2+)</name>
        <dbReference type="ChEBI" id="CHEBI:29105"/>
    </cofactor>
</comment>
<evidence type="ECO:0000256" key="7">
    <source>
        <dbReference type="ARBA" id="ARBA00023027"/>
    </source>
</evidence>
<feature type="binding site" evidence="9">
    <location>
        <begin position="305"/>
        <end position="307"/>
    </location>
    <ligand>
        <name>NADP(+)</name>
        <dbReference type="ChEBI" id="CHEBI:58349"/>
    </ligand>
</feature>
<dbReference type="InterPro" id="IPR011032">
    <property type="entry name" value="GroES-like_sf"/>
</dbReference>
<comment type="catalytic activity">
    <reaction evidence="9">
        <text>D-glucose + NADP(+) = D-glucono-1,5-lactone + NADPH + H(+)</text>
        <dbReference type="Rhea" id="RHEA:14405"/>
        <dbReference type="ChEBI" id="CHEBI:4167"/>
        <dbReference type="ChEBI" id="CHEBI:15378"/>
        <dbReference type="ChEBI" id="CHEBI:16217"/>
        <dbReference type="ChEBI" id="CHEBI:57783"/>
        <dbReference type="ChEBI" id="CHEBI:58349"/>
        <dbReference type="EC" id="1.1.1.47"/>
    </reaction>
</comment>
<evidence type="ECO:0000313" key="13">
    <source>
        <dbReference type="EMBL" id="GGU04900.1"/>
    </source>
</evidence>
<proteinExistence type="inferred from homology"/>
<dbReference type="InterPro" id="IPR026583">
    <property type="entry name" value="Glc_1-DH_arc"/>
</dbReference>
<comment type="function">
    <text evidence="9">Catalyzes the NAD(P)(+)-dependent oxidation of D-glucose to D-gluconate via gluconolactone. Can utilize both NAD(+) and NADP(+) as electron acceptor. Is involved in the degradation of glucose through a non-phosphorylative variant of the Entner-Doudoroff pathway.</text>
</comment>
<dbReference type="KEGG" id="sacd:HS1genome_1599"/>
<feature type="domain" description="Alcohol dehydrogenase-like N-terminal" evidence="10">
    <location>
        <begin position="26"/>
        <end position="142"/>
    </location>
</feature>
<comment type="catalytic activity">
    <reaction evidence="9">
        <text>D-glucose + NAD(+) = D-glucono-1,5-lactone + NADH + H(+)</text>
        <dbReference type="Rhea" id="RHEA:14293"/>
        <dbReference type="ChEBI" id="CHEBI:4167"/>
        <dbReference type="ChEBI" id="CHEBI:15378"/>
        <dbReference type="ChEBI" id="CHEBI:16217"/>
        <dbReference type="ChEBI" id="CHEBI:57540"/>
        <dbReference type="ChEBI" id="CHEBI:57945"/>
        <dbReference type="EC" id="1.1.1.47"/>
    </reaction>
</comment>
<dbReference type="GO" id="GO:0005536">
    <property type="term" value="F:D-glucose binding"/>
    <property type="evidence" value="ECO:0007669"/>
    <property type="project" value="UniProtKB-UniRule"/>
</dbReference>
<dbReference type="GO" id="GO:0019595">
    <property type="term" value="P:non-phosphorylated glucose catabolic process"/>
    <property type="evidence" value="ECO:0007669"/>
    <property type="project" value="UniProtKB-UniRule"/>
</dbReference>
<dbReference type="GO" id="GO:0070401">
    <property type="term" value="F:NADP+ binding"/>
    <property type="evidence" value="ECO:0007669"/>
    <property type="project" value="UniProtKB-UniRule"/>
</dbReference>
<feature type="binding site" evidence="9">
    <location>
        <position position="152"/>
    </location>
    <ligand>
        <name>substrate</name>
    </ligand>
</feature>
<dbReference type="EMBL" id="BMQS01000031">
    <property type="protein sequence ID" value="GGU04900.1"/>
    <property type="molecule type" value="Genomic_DNA"/>
</dbReference>
<name>A0A348B4V8_9CREN</name>
<accession>A0A348B4V8</accession>
<dbReference type="CDD" id="cd08230">
    <property type="entry name" value="glucose_DH"/>
    <property type="match status" value="1"/>
</dbReference>
<protein>
    <recommendedName>
        <fullName evidence="9">Glucose 1-dehydrogenase</fullName>
        <shortName evidence="9">GDH</shortName>
        <shortName evidence="9">GlcDH</shortName>
        <ecNumber evidence="9">1.1.1.47</ecNumber>
    </recommendedName>
</protein>
<dbReference type="Gene3D" id="3.90.180.10">
    <property type="entry name" value="Medium-chain alcohol dehydrogenases, catalytic domain"/>
    <property type="match status" value="1"/>
</dbReference>
<dbReference type="RefSeq" id="WP_126450337.1">
    <property type="nucleotide sequence ID" value="NZ_AP018553.1"/>
</dbReference>
<dbReference type="SUPFAM" id="SSF50129">
    <property type="entry name" value="GroES-like"/>
    <property type="match status" value="1"/>
</dbReference>
<dbReference type="Pfam" id="PF08240">
    <property type="entry name" value="ADH_N"/>
    <property type="match status" value="1"/>
</dbReference>
<feature type="binding site" evidence="9">
    <location>
        <position position="116"/>
    </location>
    <ligand>
        <name>substrate</name>
    </ligand>
</feature>
<feature type="binding site" evidence="9">
    <location>
        <position position="354"/>
    </location>
    <ligand>
        <name>NADP(+)</name>
        <dbReference type="ChEBI" id="CHEBI:58349"/>
    </ligand>
</feature>
<evidence type="ECO:0000256" key="3">
    <source>
        <dbReference type="ARBA" id="ARBA00022741"/>
    </source>
</evidence>
<dbReference type="SUPFAM" id="SSF51735">
    <property type="entry name" value="NAD(P)-binding Rossmann-fold domains"/>
    <property type="match status" value="1"/>
</dbReference>
<evidence type="ECO:0000256" key="2">
    <source>
        <dbReference type="ARBA" id="ARBA00022723"/>
    </source>
</evidence>
<evidence type="ECO:0000259" key="11">
    <source>
        <dbReference type="Pfam" id="PF16912"/>
    </source>
</evidence>
<reference evidence="14" key="2">
    <citation type="submission" date="2018-04" db="EMBL/GenBank/DDBJ databases">
        <title>Complete genome sequence of Sulfodiicoccus acidiphilus strain HS-1.</title>
        <authorList>
            <person name="Sakai H.D."/>
            <person name="Kurosawa N."/>
        </authorList>
    </citation>
    <scope>NUCLEOTIDE SEQUENCE [LARGE SCALE GENOMIC DNA]</scope>
    <source>
        <strain evidence="14">HS-1</strain>
    </source>
</reference>
<comment type="similarity">
    <text evidence="9">Belongs to the zinc-containing alcohol dehydrogenase family. Glucose 1-dehydrogenase subfamily.</text>
</comment>
<sequence>MKAIVVRPPTPGAELKEVPDPSLVSGTVKVRMLENGVCGTDREVAAGRLITARPPPGRDWMVLGHEALGVVEELGEGAVGLREGDLVMPINRRGCGQCVNCRIGRPDHCETGMFRENGITELDGFMSQFLVEQPRYLVRVPENVRDVAILAQPLSDLVKSVDELLHVQSRLHFPCEDGTLECRKALITGTGPIGVLVSMLLRTMGMKVYAANRREPKEVEKAIFSEVGVEYYNSASGYGDLYKAVGGMDVVFDTTGRADVIQQLLPLLRNNAFLAFFGFSSEGSMNLTSLEIQRLIFKGAALVGLANGQKPHFERALWHLASWKTVWPGAVRRLITREVKVDDFEQVRKVLERKEEGEIKIKLLW</sequence>
<reference evidence="12" key="3">
    <citation type="journal article" date="2019" name="BMC Res. Notes">
        <title>Complete genome sequence of the Sulfodiicoccus acidiphilus strain HS-1T, the first crenarchaeon that lacks polB3, isolated from an acidic hot spring in Ohwaku-dani, Hakone, Japan.</title>
        <authorList>
            <person name="Sakai H.D."/>
            <person name="Kurosawa N."/>
        </authorList>
    </citation>
    <scope>NUCLEOTIDE SEQUENCE</scope>
    <source>
        <strain evidence="12">HS-1</strain>
    </source>
</reference>
<feature type="binding site" evidence="9">
    <location>
        <begin position="190"/>
        <end position="193"/>
    </location>
    <ligand>
        <name>NADP(+)</name>
        <dbReference type="ChEBI" id="CHEBI:58349"/>
    </ligand>
</feature>
<reference evidence="13" key="4">
    <citation type="submission" date="2020-09" db="EMBL/GenBank/DDBJ databases">
        <authorList>
            <person name="Sun Q."/>
            <person name="Ohkuma M."/>
        </authorList>
    </citation>
    <scope>NUCLEOTIDE SEQUENCE</scope>
    <source>
        <strain evidence="13">JCM 31740</strain>
    </source>
</reference>
<dbReference type="GO" id="GO:0051262">
    <property type="term" value="P:protein tetramerization"/>
    <property type="evidence" value="ECO:0007669"/>
    <property type="project" value="UniProtKB-ARBA"/>
</dbReference>
<dbReference type="Gene3D" id="3.40.50.720">
    <property type="entry name" value="NAD(P)-binding Rossmann-like Domain"/>
    <property type="match status" value="1"/>
</dbReference>
<feature type="binding site" evidence="9">
    <location>
        <begin position="212"/>
        <end position="214"/>
    </location>
    <ligand>
        <name>NADP(+)</name>
        <dbReference type="ChEBI" id="CHEBI:58349"/>
    </ligand>
</feature>
<dbReference type="HAMAP" id="MF_02127">
    <property type="entry name" value="Glucose_DH"/>
    <property type="match status" value="1"/>
</dbReference>
<feature type="binding site" evidence="9">
    <location>
        <begin position="277"/>
        <end position="279"/>
    </location>
    <ligand>
        <name>NADP(+)</name>
        <dbReference type="ChEBI" id="CHEBI:58349"/>
    </ligand>
</feature>
<dbReference type="GeneID" id="38667099"/>
<dbReference type="InterPro" id="IPR036291">
    <property type="entry name" value="NAD(P)-bd_dom_sf"/>
</dbReference>
<gene>
    <name evidence="9" type="primary">gdh</name>
    <name evidence="13" type="ORF">GCM10007116_21870</name>
    <name evidence="12" type="ORF">HS1genome_1599</name>
</gene>
<evidence type="ECO:0000259" key="10">
    <source>
        <dbReference type="Pfam" id="PF08240"/>
    </source>
</evidence>
<keyword evidence="5 9" id="KW-0521">NADP</keyword>
<organism evidence="12 14">
    <name type="scientific">Sulfodiicoccus acidiphilus</name>
    <dbReference type="NCBI Taxonomy" id="1670455"/>
    <lineage>
        <taxon>Archaea</taxon>
        <taxon>Thermoproteota</taxon>
        <taxon>Thermoprotei</taxon>
        <taxon>Sulfolobales</taxon>
        <taxon>Sulfolobaceae</taxon>
        <taxon>Sulfodiicoccus</taxon>
    </lineage>
</organism>
<dbReference type="EMBL" id="AP018553">
    <property type="protein sequence ID" value="BBD73210.1"/>
    <property type="molecule type" value="Genomic_DNA"/>
</dbReference>
<dbReference type="PANTHER" id="PTHR43401:SF2">
    <property type="entry name" value="L-THREONINE 3-DEHYDROGENASE"/>
    <property type="match status" value="1"/>
</dbReference>
<evidence type="ECO:0000256" key="8">
    <source>
        <dbReference type="ARBA" id="ARBA00023277"/>
    </source>
</evidence>
<feature type="binding site" evidence="9">
    <location>
        <position position="40"/>
    </location>
    <ligand>
        <name>substrate</name>
    </ligand>
</feature>
<evidence type="ECO:0000256" key="6">
    <source>
        <dbReference type="ARBA" id="ARBA00023002"/>
    </source>
</evidence>
<dbReference type="Proteomes" id="UP000616143">
    <property type="component" value="Unassembled WGS sequence"/>
</dbReference>
<dbReference type="EC" id="1.1.1.47" evidence="9"/>
<feature type="binding site" evidence="9">
    <location>
        <position position="91"/>
    </location>
    <ligand>
        <name>substrate</name>
    </ligand>
</feature>
<reference evidence="13" key="1">
    <citation type="journal article" date="2014" name="Int. J. Syst. Evol. Microbiol.">
        <title>Complete genome sequence of Corynebacterium casei LMG S-19264T (=DSM 44701T), isolated from a smear-ripened cheese.</title>
        <authorList>
            <consortium name="US DOE Joint Genome Institute (JGI-PGF)"/>
            <person name="Walter F."/>
            <person name="Albersmeier A."/>
            <person name="Kalinowski J."/>
            <person name="Ruckert C."/>
        </authorList>
    </citation>
    <scope>NUCLEOTIDE SEQUENCE</scope>
    <source>
        <strain evidence="13">JCM 31740</strain>
    </source>
</reference>
<feature type="binding site" evidence="9">
    <location>
        <position position="307"/>
    </location>
    <ligand>
        <name>substrate</name>
    </ligand>
</feature>
<keyword evidence="8 9" id="KW-0119">Carbohydrate metabolism</keyword>
<feature type="domain" description="Glucose dehydrogenase C-terminal" evidence="11">
    <location>
        <begin position="146"/>
        <end position="347"/>
    </location>
</feature>
<evidence type="ECO:0000313" key="12">
    <source>
        <dbReference type="EMBL" id="BBD73210.1"/>
    </source>
</evidence>
<evidence type="ECO:0000313" key="14">
    <source>
        <dbReference type="Proteomes" id="UP000276741"/>
    </source>
</evidence>
<keyword evidence="2 9" id="KW-0479">Metal-binding</keyword>
<dbReference type="InterPro" id="IPR050129">
    <property type="entry name" value="Zn_alcohol_dh"/>
</dbReference>
<dbReference type="AlphaFoldDB" id="A0A348B4V8"/>
<dbReference type="InterPro" id="IPR031640">
    <property type="entry name" value="Glu_dehyd_C"/>
</dbReference>
<keyword evidence="7 9" id="KW-0520">NAD</keyword>
<keyword evidence="6 9" id="KW-0560">Oxidoreductase</keyword>